<dbReference type="InterPro" id="IPR025241">
    <property type="entry name" value="DUF4190"/>
</dbReference>
<comment type="caution">
    <text evidence="4">The sequence shown here is derived from an EMBL/GenBank/DDBJ whole genome shotgun (WGS) entry which is preliminary data.</text>
</comment>
<protein>
    <recommendedName>
        <fullName evidence="3">DUF4190 domain-containing protein</fullName>
    </recommendedName>
</protein>
<feature type="compositionally biased region" description="Pro residues" evidence="1">
    <location>
        <begin position="27"/>
        <end position="39"/>
    </location>
</feature>
<dbReference type="RefSeq" id="WP_184837911.1">
    <property type="nucleotide sequence ID" value="NZ_JACHMN010000002.1"/>
</dbReference>
<accession>A0A841BTK4</accession>
<feature type="region of interest" description="Disordered" evidence="1">
    <location>
        <begin position="1"/>
        <end position="40"/>
    </location>
</feature>
<name>A0A841BTK4_9ACTN</name>
<sequence>MTYPPTGNDPYGQQPASPDPYASPVQPVSPDPYATPYPQPDYSGQQPAYGAYGPPAAYTNPYGAYPVQSARTNGMAIAAMVLGIVGLVLLCCYGLGGLVGLVGAILGHVSMKQIRERGENGRGMALAGVITGWSAVVLSIIAVVAIVLFAVNDPTFMDSFNEGYSSSYDD</sequence>
<evidence type="ECO:0000313" key="5">
    <source>
        <dbReference type="Proteomes" id="UP000587527"/>
    </source>
</evidence>
<dbReference type="AlphaFoldDB" id="A0A841BTK4"/>
<evidence type="ECO:0000313" key="4">
    <source>
        <dbReference type="EMBL" id="MBB5870489.1"/>
    </source>
</evidence>
<feature type="transmembrane region" description="Helical" evidence="2">
    <location>
        <begin position="75"/>
        <end position="106"/>
    </location>
</feature>
<reference evidence="4 5" key="1">
    <citation type="submission" date="2020-08" db="EMBL/GenBank/DDBJ databases">
        <title>Sequencing the genomes of 1000 actinobacteria strains.</title>
        <authorList>
            <person name="Klenk H.-P."/>
        </authorList>
    </citation>
    <scope>NUCLEOTIDE SEQUENCE [LARGE SCALE GENOMIC DNA]</scope>
    <source>
        <strain evidence="4 5">DSM 45362</strain>
    </source>
</reference>
<dbReference type="EMBL" id="JACHMN010000002">
    <property type="protein sequence ID" value="MBB5870489.1"/>
    <property type="molecule type" value="Genomic_DNA"/>
</dbReference>
<feature type="transmembrane region" description="Helical" evidence="2">
    <location>
        <begin position="126"/>
        <end position="151"/>
    </location>
</feature>
<evidence type="ECO:0000256" key="1">
    <source>
        <dbReference type="SAM" id="MobiDB-lite"/>
    </source>
</evidence>
<evidence type="ECO:0000259" key="3">
    <source>
        <dbReference type="Pfam" id="PF13828"/>
    </source>
</evidence>
<dbReference type="Proteomes" id="UP000587527">
    <property type="component" value="Unassembled WGS sequence"/>
</dbReference>
<feature type="domain" description="DUF4190" evidence="3">
    <location>
        <begin position="75"/>
        <end position="141"/>
    </location>
</feature>
<gene>
    <name evidence="4" type="ORF">F4553_003868</name>
</gene>
<keyword evidence="5" id="KW-1185">Reference proteome</keyword>
<evidence type="ECO:0000256" key="2">
    <source>
        <dbReference type="SAM" id="Phobius"/>
    </source>
</evidence>
<dbReference type="Pfam" id="PF13828">
    <property type="entry name" value="DUF4190"/>
    <property type="match status" value="1"/>
</dbReference>
<organism evidence="4 5">
    <name type="scientific">Allocatelliglobosispora scoriae</name>
    <dbReference type="NCBI Taxonomy" id="643052"/>
    <lineage>
        <taxon>Bacteria</taxon>
        <taxon>Bacillati</taxon>
        <taxon>Actinomycetota</taxon>
        <taxon>Actinomycetes</taxon>
        <taxon>Micromonosporales</taxon>
        <taxon>Micromonosporaceae</taxon>
        <taxon>Allocatelliglobosispora</taxon>
    </lineage>
</organism>
<keyword evidence="2" id="KW-0812">Transmembrane</keyword>
<keyword evidence="2" id="KW-1133">Transmembrane helix</keyword>
<keyword evidence="2" id="KW-0472">Membrane</keyword>
<proteinExistence type="predicted"/>